<feature type="compositionally biased region" description="Low complexity" evidence="5">
    <location>
        <begin position="1196"/>
        <end position="1211"/>
    </location>
</feature>
<keyword evidence="4" id="KW-0175">Coiled coil</keyword>
<feature type="region of interest" description="Disordered" evidence="5">
    <location>
        <begin position="1"/>
        <end position="38"/>
    </location>
</feature>
<evidence type="ECO:0000256" key="3">
    <source>
        <dbReference type="ARBA" id="ARBA00023212"/>
    </source>
</evidence>
<evidence type="ECO:0000259" key="6">
    <source>
        <dbReference type="PROSITE" id="PS51460"/>
    </source>
</evidence>
<evidence type="ECO:0000256" key="1">
    <source>
        <dbReference type="ARBA" id="ARBA00004245"/>
    </source>
</evidence>
<evidence type="ECO:0000256" key="5">
    <source>
        <dbReference type="SAM" id="MobiDB-lite"/>
    </source>
</evidence>
<protein>
    <recommendedName>
        <fullName evidence="6">GAR domain-containing protein</fullName>
    </recommendedName>
</protein>
<feature type="domain" description="GAR" evidence="6">
    <location>
        <begin position="1288"/>
        <end position="1367"/>
    </location>
</feature>
<comment type="caution">
    <text evidence="7">The sequence shown here is derived from an EMBL/GenBank/DDBJ whole genome shotgun (WGS) entry which is preliminary data.</text>
</comment>
<gene>
    <name evidence="7" type="ORF">MYCIT1_LOCUS23752</name>
</gene>
<evidence type="ECO:0000256" key="4">
    <source>
        <dbReference type="SAM" id="Coils"/>
    </source>
</evidence>
<feature type="compositionally biased region" description="Polar residues" evidence="5">
    <location>
        <begin position="1240"/>
        <end position="1256"/>
    </location>
</feature>
<dbReference type="EMBL" id="CAVNYO010000405">
    <property type="protein sequence ID" value="CAK5275769.1"/>
    <property type="molecule type" value="Genomic_DNA"/>
</dbReference>
<feature type="compositionally biased region" description="Low complexity" evidence="5">
    <location>
        <begin position="1092"/>
        <end position="1103"/>
    </location>
</feature>
<feature type="compositionally biased region" description="Polar residues" evidence="5">
    <location>
        <begin position="19"/>
        <end position="29"/>
    </location>
</feature>
<feature type="compositionally biased region" description="Low complexity" evidence="5">
    <location>
        <begin position="1164"/>
        <end position="1181"/>
    </location>
</feature>
<accession>A0AAD2K2R6</accession>
<feature type="region of interest" description="Disordered" evidence="5">
    <location>
        <begin position="1085"/>
        <end position="1286"/>
    </location>
</feature>
<keyword evidence="8" id="KW-1185">Reference proteome</keyword>
<feature type="region of interest" description="Disordered" evidence="5">
    <location>
        <begin position="465"/>
        <end position="485"/>
    </location>
</feature>
<sequence>MTSLDPAESSGTAPAPGPSATTESGSAPTTEALGSPTVEQSLEWHEVISLKTFSERKVWIEDKTKFLEQLPPIEVFVGMSAIRESAEQVPGLPTREELQRWLKEHDTIEKETEIFDSGELRTIKKFTKAATQRNLSPQDTDLIELTLTTIYSLDKLLHLLRDRSDNLELLGIRLTWEEHRIAAWADRREILSDIKTFLQTRALWSPAVYDSEPASAGSTQVLTRRASLASIASSDTSYSLASASFSRSARYKLAELLARDAAHFSARMTALRHTRVGAAGKMLDRLIDTSRKPVPEELLDEQDRLEEKGIAELEGVGKFVMAAVMQWRKADEFYIDSLKDQAAAQALWDEIEAAKFQHPTIRQSTTFVHRAESVSKRLVLRGDPNGFPRPSHALFPEYTTLTESVTETLAAELSAAQDLTKKVEGAAREYRLNYEAVNRVELLVEQAKTLCAAYESAIERLEKGVSKSAGDGDGSPPDLTREDSLDPTRHAAFLALLPSILRDLDTASESTAQVMRDSRGALLALSVDNDTFKSASASVFQQLSGLRGRGQWTRDDVTGRVDRLREARRIWGLMQAEMGEMGNLKKEIADTMERCRWQQQAMIDTAPPTPESFSSPLPEPALEMEMDSRLDALDSRLEETLDAPLATLSKTLEVALQTRLQQAAMNLKSQLAQIRAQASLLEQIKMQTSAMTAVRSEFAELQSRIEELRNRVDSELEDGVLSSEELKAEVEVFTAGLTGRVVFIASPSNPPGLPFDPRSLDTAVRSDSNSYAITLAGQIQALEKRTAMAQLAKRIDSDLAPLKVQVDEFAEKVRSGTEIELLQIMAESGRISSSLSSVRDMLTRDDMLLARARALEELETKLSVWVGELRSRIQQAEKTKLEEEERERERVRVRLDQERRLAEEQAAAAAAAAAEAARIRAEQEKDAERMRAINDIRDRLRSLGIEALATSSYLPDEARLNQVISGFRSLEPEASKFSELHAEIAEAGVHIAHLRSLVRFLGALHRCDAALSDLLEHIDSYPDAPVLSSSSTDLPLPERLSFTAASIDALSAAFADVKSDERATTEKDRVLQTWTELEEMARDRIGGRRSRAASVLSSTSTASIRVKPKAKPVASNSKSKTASYAGLSAGKSPSLKTRMGPPAQTPKRPILGPAFVEQPVRRPSSQLSTISVSSSSYRSISGPVATTFASRQRTASLTPSETPRRSSSSLLRPPPQRTESPSVSEFGHMHSHSHSHSHSYGRTPSRASVSSSNSTWARAPRYSLPKVTPPSTPQRSTKPPVRKKYIANPKSKLDVAVGDVINKLPVGISIESLASEGWRDQSGKYWIGDQDPKLCFCRILRSSTVMVRVGGGWQELSKFIKDHFADSFRLMSENDSPPRGSAEPKWISSATLLEEESFSAPTAVANTYHANPYTPPRTPEPRHGVPKFQLVTPEGKSPQSITSSPGSKNGSPLTPLQFIRRADPTLSSTGLAFPARPGTPSKPMSHASMRTRTMSNTPVRNSVWRP</sequence>
<dbReference type="GO" id="GO:0005856">
    <property type="term" value="C:cytoskeleton"/>
    <property type="evidence" value="ECO:0007669"/>
    <property type="project" value="UniProtKB-SubCell"/>
</dbReference>
<dbReference type="GO" id="GO:0008017">
    <property type="term" value="F:microtubule binding"/>
    <property type="evidence" value="ECO:0007669"/>
    <property type="project" value="InterPro"/>
</dbReference>
<feature type="compositionally biased region" description="Basic residues" evidence="5">
    <location>
        <begin position="1229"/>
        <end position="1239"/>
    </location>
</feature>
<dbReference type="InterPro" id="IPR036534">
    <property type="entry name" value="GAR_dom_sf"/>
</dbReference>
<reference evidence="7" key="1">
    <citation type="submission" date="2023-11" db="EMBL/GenBank/DDBJ databases">
        <authorList>
            <person name="De Vega J J."/>
            <person name="De Vega J J."/>
        </authorList>
    </citation>
    <scope>NUCLEOTIDE SEQUENCE</scope>
</reference>
<dbReference type="Gene3D" id="3.30.920.20">
    <property type="entry name" value="Gas2-like domain"/>
    <property type="match status" value="1"/>
</dbReference>
<proteinExistence type="predicted"/>
<organism evidence="7 8">
    <name type="scientific">Mycena citricolor</name>
    <dbReference type="NCBI Taxonomy" id="2018698"/>
    <lineage>
        <taxon>Eukaryota</taxon>
        <taxon>Fungi</taxon>
        <taxon>Dikarya</taxon>
        <taxon>Basidiomycota</taxon>
        <taxon>Agaricomycotina</taxon>
        <taxon>Agaricomycetes</taxon>
        <taxon>Agaricomycetidae</taxon>
        <taxon>Agaricales</taxon>
        <taxon>Marasmiineae</taxon>
        <taxon>Mycenaceae</taxon>
        <taxon>Mycena</taxon>
    </lineage>
</organism>
<feature type="compositionally biased region" description="Polar residues" evidence="5">
    <location>
        <begin position="1437"/>
        <end position="1454"/>
    </location>
</feature>
<dbReference type="SMART" id="SM00243">
    <property type="entry name" value="GAS2"/>
    <property type="match status" value="1"/>
</dbReference>
<dbReference type="Pfam" id="PF02187">
    <property type="entry name" value="GAS2"/>
    <property type="match status" value="1"/>
</dbReference>
<evidence type="ECO:0000256" key="2">
    <source>
        <dbReference type="ARBA" id="ARBA00022490"/>
    </source>
</evidence>
<feature type="coiled-coil region" evidence="4">
    <location>
        <begin position="866"/>
        <end position="931"/>
    </location>
</feature>
<dbReference type="Proteomes" id="UP001295794">
    <property type="component" value="Unassembled WGS sequence"/>
</dbReference>
<evidence type="ECO:0000313" key="7">
    <source>
        <dbReference type="EMBL" id="CAK5275769.1"/>
    </source>
</evidence>
<dbReference type="PROSITE" id="PS51460">
    <property type="entry name" value="GAR"/>
    <property type="match status" value="1"/>
</dbReference>
<feature type="coiled-coil region" evidence="4">
    <location>
        <begin position="657"/>
        <end position="718"/>
    </location>
</feature>
<keyword evidence="2" id="KW-0963">Cytoplasm</keyword>
<feature type="compositionally biased region" description="Polar residues" evidence="5">
    <location>
        <begin position="1488"/>
        <end position="1500"/>
    </location>
</feature>
<dbReference type="SUPFAM" id="SSF143575">
    <property type="entry name" value="GAS2 domain-like"/>
    <property type="match status" value="1"/>
</dbReference>
<dbReference type="InterPro" id="IPR003108">
    <property type="entry name" value="GAR_dom"/>
</dbReference>
<feature type="region of interest" description="Disordered" evidence="5">
    <location>
        <begin position="1407"/>
        <end position="1506"/>
    </location>
</feature>
<name>A0AAD2K2R6_9AGAR</name>
<keyword evidence="3" id="KW-0206">Cytoskeleton</keyword>
<evidence type="ECO:0000313" key="8">
    <source>
        <dbReference type="Proteomes" id="UP001295794"/>
    </source>
</evidence>
<comment type="subcellular location">
    <subcellularLocation>
        <location evidence="1">Cytoplasm</location>
        <location evidence="1">Cytoskeleton</location>
    </subcellularLocation>
</comment>